<organism evidence="2 3">
    <name type="scientific">Crocosphaera chwakensis CCY0110</name>
    <dbReference type="NCBI Taxonomy" id="391612"/>
    <lineage>
        <taxon>Bacteria</taxon>
        <taxon>Bacillati</taxon>
        <taxon>Cyanobacteriota</taxon>
        <taxon>Cyanophyceae</taxon>
        <taxon>Oscillatoriophycideae</taxon>
        <taxon>Chroococcales</taxon>
        <taxon>Aphanothecaceae</taxon>
        <taxon>Crocosphaera</taxon>
        <taxon>Crocosphaera chwakensis</taxon>
    </lineage>
</organism>
<proteinExistence type="predicted"/>
<sequence>MTSGQAFLKRQNNHLSNPKTPFPA</sequence>
<dbReference type="EMBL" id="AAXW01000002">
    <property type="protein sequence ID" value="EAZ93591.1"/>
    <property type="molecule type" value="Genomic_DNA"/>
</dbReference>
<accession>A3IIF9</accession>
<reference evidence="2 3" key="1">
    <citation type="submission" date="2007-03" db="EMBL/GenBank/DDBJ databases">
        <authorList>
            <person name="Stal L."/>
            <person name="Ferriera S."/>
            <person name="Johnson J."/>
            <person name="Kravitz S."/>
            <person name="Beeson K."/>
            <person name="Sutton G."/>
            <person name="Rogers Y.-H."/>
            <person name="Friedman R."/>
            <person name="Frazier M."/>
            <person name="Venter J.C."/>
        </authorList>
    </citation>
    <scope>NUCLEOTIDE SEQUENCE [LARGE SCALE GENOMIC DNA]</scope>
    <source>
        <strain evidence="2 3">CCY0110</strain>
    </source>
</reference>
<keyword evidence="3" id="KW-1185">Reference proteome</keyword>
<comment type="caution">
    <text evidence="2">The sequence shown here is derived from an EMBL/GenBank/DDBJ whole genome shotgun (WGS) entry which is preliminary data.</text>
</comment>
<name>A3IIF9_9CHRO</name>
<protein>
    <submittedName>
        <fullName evidence="2">Uncharacterized protein</fullName>
    </submittedName>
</protein>
<evidence type="ECO:0000256" key="1">
    <source>
        <dbReference type="SAM" id="MobiDB-lite"/>
    </source>
</evidence>
<feature type="region of interest" description="Disordered" evidence="1">
    <location>
        <begin position="1"/>
        <end position="24"/>
    </location>
</feature>
<feature type="compositionally biased region" description="Polar residues" evidence="1">
    <location>
        <begin position="13"/>
        <end position="24"/>
    </location>
</feature>
<dbReference type="AlphaFoldDB" id="A3IIF9"/>
<gene>
    <name evidence="2" type="ORF">CY0110_17387</name>
</gene>
<evidence type="ECO:0000313" key="2">
    <source>
        <dbReference type="EMBL" id="EAZ93591.1"/>
    </source>
</evidence>
<evidence type="ECO:0000313" key="3">
    <source>
        <dbReference type="Proteomes" id="UP000003781"/>
    </source>
</evidence>
<dbReference type="Proteomes" id="UP000003781">
    <property type="component" value="Unassembled WGS sequence"/>
</dbReference>